<evidence type="ECO:0008006" key="4">
    <source>
        <dbReference type="Google" id="ProtNLM"/>
    </source>
</evidence>
<dbReference type="EMBL" id="VOCK01000206">
    <property type="protein sequence ID" value="TWQ45428.1"/>
    <property type="molecule type" value="Genomic_DNA"/>
</dbReference>
<evidence type="ECO:0000313" key="3">
    <source>
        <dbReference type="Proteomes" id="UP000320455"/>
    </source>
</evidence>
<protein>
    <recommendedName>
        <fullName evidence="4">YcxB family protein</fullName>
    </recommendedName>
</protein>
<keyword evidence="3" id="KW-1185">Reference proteome</keyword>
<keyword evidence="1" id="KW-0812">Transmembrane</keyword>
<accession>A0ABD7S2Y5</accession>
<organism evidence="2 3">
    <name type="scientific">Xanthomonas vasicola</name>
    <dbReference type="NCBI Taxonomy" id="56459"/>
    <lineage>
        <taxon>Bacteria</taxon>
        <taxon>Pseudomonadati</taxon>
        <taxon>Pseudomonadota</taxon>
        <taxon>Gammaproteobacteria</taxon>
        <taxon>Lysobacterales</taxon>
        <taxon>Lysobacteraceae</taxon>
        <taxon>Xanthomonas</taxon>
    </lineage>
</organism>
<gene>
    <name evidence="2" type="ORF">FQK01_24620</name>
</gene>
<evidence type="ECO:0000313" key="2">
    <source>
        <dbReference type="EMBL" id="TWQ45428.1"/>
    </source>
</evidence>
<keyword evidence="1" id="KW-0472">Membrane</keyword>
<reference evidence="3" key="1">
    <citation type="journal article" date="2020" name="Phytopathology">
        <title>Genomic acquisitions in emerging populations of Xanthomonas vasicola pv. vasculorum infecting corn in the U.S. and Argentina.</title>
        <authorList>
            <person name="Perez-Quintero A.L."/>
        </authorList>
    </citation>
    <scope>NUCLEOTIDE SEQUENCE [LARGE SCALE GENOMIC DNA]</scope>
    <source>
        <strain evidence="3">Xvh-L</strain>
    </source>
</reference>
<keyword evidence="1" id="KW-1133">Transmembrane helix</keyword>
<feature type="transmembrane region" description="Helical" evidence="1">
    <location>
        <begin position="29"/>
        <end position="48"/>
    </location>
</feature>
<comment type="caution">
    <text evidence="2">The sequence shown here is derived from an EMBL/GenBank/DDBJ whole genome shotgun (WGS) entry which is preliminary data.</text>
</comment>
<name>A0ABD7S2Y5_XANVA</name>
<evidence type="ECO:0000256" key="1">
    <source>
        <dbReference type="SAM" id="Phobius"/>
    </source>
</evidence>
<dbReference type="RefSeq" id="WP_125523541.1">
    <property type="nucleotide sequence ID" value="NZ_JAUPCK020000092.1"/>
</dbReference>
<proteinExistence type="predicted"/>
<sequence>MALIKDFRWELSLKRRIIPFQSPSQLVSFFFYLFFAEIFVFALIEILPGDIEKKIFIMAPSIFLSFFPLYEVIPKSFIVEGMSANELCYKAEEKLDKLGYKRCDEQTGFVYFSKLPRIISWKENSVKLVDVKGGCKVIAPKLISKKLHDFCAGLA</sequence>
<dbReference type="Proteomes" id="UP000320455">
    <property type="component" value="Unassembled WGS sequence"/>
</dbReference>
<dbReference type="AlphaFoldDB" id="A0ABD7S2Y5"/>